<name>A0A0D8BMK8_9ACTN</name>
<evidence type="ECO:0000256" key="7">
    <source>
        <dbReference type="SAM" id="Phobius"/>
    </source>
</evidence>
<feature type="transmembrane region" description="Helical" evidence="7">
    <location>
        <begin position="123"/>
        <end position="143"/>
    </location>
</feature>
<feature type="transmembrane region" description="Helical" evidence="7">
    <location>
        <begin position="392"/>
        <end position="412"/>
    </location>
</feature>
<dbReference type="GO" id="GO:0005886">
    <property type="term" value="C:plasma membrane"/>
    <property type="evidence" value="ECO:0007669"/>
    <property type="project" value="UniProtKB-SubCell"/>
</dbReference>
<dbReference type="PATRIC" id="fig|1502723.3.peg.69"/>
<gene>
    <name evidence="8" type="ORF">FF36_00061</name>
</gene>
<feature type="transmembrane region" description="Helical" evidence="7">
    <location>
        <begin position="49"/>
        <end position="71"/>
    </location>
</feature>
<evidence type="ECO:0000313" key="8">
    <source>
        <dbReference type="EMBL" id="KJE25448.1"/>
    </source>
</evidence>
<accession>A0A0D8BMK8</accession>
<evidence type="ECO:0000256" key="6">
    <source>
        <dbReference type="SAM" id="MobiDB-lite"/>
    </source>
</evidence>
<keyword evidence="9" id="KW-1185">Reference proteome</keyword>
<dbReference type="EMBL" id="JYFN01000001">
    <property type="protein sequence ID" value="KJE25448.1"/>
    <property type="molecule type" value="Genomic_DNA"/>
</dbReference>
<feature type="transmembrane region" description="Helical" evidence="7">
    <location>
        <begin position="363"/>
        <end position="385"/>
    </location>
</feature>
<evidence type="ECO:0000256" key="5">
    <source>
        <dbReference type="ARBA" id="ARBA00023136"/>
    </source>
</evidence>
<feature type="compositionally biased region" description="Basic and acidic residues" evidence="6">
    <location>
        <begin position="447"/>
        <end position="457"/>
    </location>
</feature>
<keyword evidence="4 7" id="KW-1133">Transmembrane helix</keyword>
<organism evidence="8 9">
    <name type="scientific">Frankia torreyi</name>
    <dbReference type="NCBI Taxonomy" id="1856"/>
    <lineage>
        <taxon>Bacteria</taxon>
        <taxon>Bacillati</taxon>
        <taxon>Actinomycetota</taxon>
        <taxon>Actinomycetes</taxon>
        <taxon>Frankiales</taxon>
        <taxon>Frankiaceae</taxon>
        <taxon>Frankia</taxon>
    </lineage>
</organism>
<evidence type="ECO:0000256" key="1">
    <source>
        <dbReference type="ARBA" id="ARBA00004651"/>
    </source>
</evidence>
<sequence length="482" mass="48811">MAKPSREAVSGLLAGPAALAVAGMLVNGCNLLMNLIVARALDSDSYGAVSVQVSIFLILSVAGNALLIAVVQHETSGTGDTRREQWSWIRRLRGACGVGIVVATVAALALSRPAAALMSYPHPVAIAEATIGAALWTLLCVERGLMQARGAYQRLAVNFVVEGFVRIGLVIVFVVSGMGVNGAGLGIVIGVIVGAEHARWAVARTPRLPRPAAVRTWSAPLPDDGTPPATGPIPIPIPAPRASARQSVIADTTVALGALIPLALLQNMDVVIVGWLGTDGVGGYAAISTACKVPVFIGLAVANFLLPEAARRRKEGRSAGATLAVALAFVVAPGLFLAAIGLVGAKWLLGLVFGPHLTGAAPALWVLALSMTLLAVTLMFTTYLLGAGVRRVVGVLAVATVATAAALVSAGGGSMATATAALAAESVTALAVGLLVVQLHHADRQAAGRRVRDDGRGGGDAPPLGAASISDARPEEGFPAPV</sequence>
<proteinExistence type="predicted"/>
<feature type="transmembrane region" description="Helical" evidence="7">
    <location>
        <begin position="283"/>
        <end position="306"/>
    </location>
</feature>
<evidence type="ECO:0000313" key="9">
    <source>
        <dbReference type="Proteomes" id="UP000032545"/>
    </source>
</evidence>
<dbReference type="InterPro" id="IPR050833">
    <property type="entry name" value="Poly_Biosynth_Transport"/>
</dbReference>
<dbReference type="PANTHER" id="PTHR30250">
    <property type="entry name" value="PST FAMILY PREDICTED COLANIC ACID TRANSPORTER"/>
    <property type="match status" value="1"/>
</dbReference>
<feature type="transmembrane region" description="Helical" evidence="7">
    <location>
        <begin position="318"/>
        <end position="343"/>
    </location>
</feature>
<dbReference type="Proteomes" id="UP000032545">
    <property type="component" value="Unassembled WGS sequence"/>
</dbReference>
<keyword evidence="3 7" id="KW-0812">Transmembrane</keyword>
<comment type="subcellular location">
    <subcellularLocation>
        <location evidence="1">Cell membrane</location>
        <topology evidence="1">Multi-pass membrane protein</topology>
    </subcellularLocation>
</comment>
<feature type="transmembrane region" description="Helical" evidence="7">
    <location>
        <begin position="12"/>
        <end position="37"/>
    </location>
</feature>
<keyword evidence="2" id="KW-1003">Cell membrane</keyword>
<dbReference type="RefSeq" id="WP_044882894.1">
    <property type="nucleotide sequence ID" value="NZ_JYFN01000001.1"/>
</dbReference>
<dbReference type="OrthoDB" id="3212470at2"/>
<dbReference type="PANTHER" id="PTHR30250:SF11">
    <property type="entry name" value="O-ANTIGEN TRANSPORTER-RELATED"/>
    <property type="match status" value="1"/>
</dbReference>
<feature type="region of interest" description="Disordered" evidence="6">
    <location>
        <begin position="447"/>
        <end position="482"/>
    </location>
</feature>
<evidence type="ECO:0000256" key="3">
    <source>
        <dbReference type="ARBA" id="ARBA00022692"/>
    </source>
</evidence>
<comment type="caution">
    <text evidence="8">The sequence shown here is derived from an EMBL/GenBank/DDBJ whole genome shotgun (WGS) entry which is preliminary data.</text>
</comment>
<dbReference type="AlphaFoldDB" id="A0A0D8BMK8"/>
<reference evidence="8 9" key="2">
    <citation type="journal article" date="2016" name="Genome Announc.">
        <title>Permanent Draft Genome Sequences for Two Variants of Frankia sp. Strain CpI1, the First Frankia Strain Isolated from Root Nodules of Comptonia peregrina.</title>
        <authorList>
            <person name="Oshone R."/>
            <person name="Hurst S.G.IV."/>
            <person name="Abebe-Akele F."/>
            <person name="Simpson S."/>
            <person name="Morris K."/>
            <person name="Thomas W.K."/>
            <person name="Tisa L.S."/>
        </authorList>
    </citation>
    <scope>NUCLEOTIDE SEQUENCE [LARGE SCALE GENOMIC DNA]</scope>
    <source>
        <strain evidence="9">CpI1-S</strain>
    </source>
</reference>
<keyword evidence="5 7" id="KW-0472">Membrane</keyword>
<reference evidence="9" key="1">
    <citation type="submission" date="2015-02" db="EMBL/GenBank/DDBJ databases">
        <title>Draft Genome of Frankia sp. CpI1-S.</title>
        <authorList>
            <person name="Oshone R.T."/>
            <person name="Ngom M."/>
            <person name="Ghodhbane-Gtari F."/>
            <person name="Gtari M."/>
            <person name="Morris K."/>
            <person name="Thomas K."/>
            <person name="Sen A."/>
            <person name="Tisa L.S."/>
        </authorList>
    </citation>
    <scope>NUCLEOTIDE SEQUENCE [LARGE SCALE GENOMIC DNA]</scope>
    <source>
        <strain evidence="9">CpI1-S</strain>
    </source>
</reference>
<feature type="transmembrane region" description="Helical" evidence="7">
    <location>
        <begin position="418"/>
        <end position="440"/>
    </location>
</feature>
<protein>
    <submittedName>
        <fullName evidence="8">Membrane protein involved in the export of O-antigen and teichoic acid</fullName>
    </submittedName>
</protein>
<evidence type="ECO:0000256" key="2">
    <source>
        <dbReference type="ARBA" id="ARBA00022475"/>
    </source>
</evidence>
<evidence type="ECO:0000256" key="4">
    <source>
        <dbReference type="ARBA" id="ARBA00022989"/>
    </source>
</evidence>
<feature type="transmembrane region" description="Helical" evidence="7">
    <location>
        <begin position="92"/>
        <end position="111"/>
    </location>
</feature>